<sequence>PSVPAYRDKRTMHRFGLALLLVFVATLGLASGKRQLLGGWREVDPKSDPKYLDLAHFAVASETDGLEYYNTVVEVTRASQQVVAGMNYRPTFKAVPSTCKVAEQQYSRELCKPQADAPKKQCVAQVYVVPWKGIKQVTSFGCY</sequence>
<dbReference type="InterPro" id="IPR046350">
    <property type="entry name" value="Cystatin_sf"/>
</dbReference>
<dbReference type="CDD" id="cd00042">
    <property type="entry name" value="CY"/>
    <property type="match status" value="1"/>
</dbReference>
<dbReference type="SUPFAM" id="SSF54403">
    <property type="entry name" value="Cystatin/monellin"/>
    <property type="match status" value="1"/>
</dbReference>
<feature type="non-terminal residue" evidence="8">
    <location>
        <position position="1"/>
    </location>
</feature>
<dbReference type="Gene3D" id="3.10.450.10">
    <property type="match status" value="1"/>
</dbReference>
<dbReference type="GO" id="GO:0005615">
    <property type="term" value="C:extracellular space"/>
    <property type="evidence" value="ECO:0007669"/>
    <property type="project" value="TreeGrafter"/>
</dbReference>
<reference evidence="8" key="1">
    <citation type="submission" date="2016-03" db="EMBL/GenBank/DDBJ databases">
        <title>Gut transcriptome analysis on engorged females of Ornithodoros mimon (Acari: Argasidae) and phylogenetic inferences of soft ticks.</title>
        <authorList>
            <person name="Landulfo G.A."/>
            <person name="Giovanni D."/>
            <person name="Carvalho E."/>
            <person name="Junqueira-de-Azevedo I."/>
            <person name="Patane J."/>
            <person name="Mendoca R."/>
            <person name="Barros-Battesti D."/>
        </authorList>
    </citation>
    <scope>NUCLEOTIDE SEQUENCE</scope>
    <source>
        <strain evidence="8">Females</strain>
        <tissue evidence="8">Gut</tissue>
    </source>
</reference>
<keyword evidence="5" id="KW-0789">Thiol protease inhibitor</keyword>
<dbReference type="GO" id="GO:0031982">
    <property type="term" value="C:vesicle"/>
    <property type="evidence" value="ECO:0007669"/>
    <property type="project" value="TreeGrafter"/>
</dbReference>
<dbReference type="GO" id="GO:0004869">
    <property type="term" value="F:cysteine-type endopeptidase inhibitor activity"/>
    <property type="evidence" value="ECO:0007669"/>
    <property type="project" value="UniProtKB-KW"/>
</dbReference>
<dbReference type="GO" id="GO:0005737">
    <property type="term" value="C:cytoplasm"/>
    <property type="evidence" value="ECO:0007669"/>
    <property type="project" value="TreeGrafter"/>
</dbReference>
<name>A0A147B717_9ACAR</name>
<comment type="subcellular location">
    <subcellularLocation>
        <location evidence="1">Secreted</location>
    </subcellularLocation>
</comment>
<evidence type="ECO:0000256" key="5">
    <source>
        <dbReference type="ARBA" id="ARBA00022704"/>
    </source>
</evidence>
<dbReference type="InterPro" id="IPR000010">
    <property type="entry name" value="Cystatin_dom"/>
</dbReference>
<evidence type="ECO:0000313" key="8">
    <source>
        <dbReference type="EMBL" id="JAR86551.1"/>
    </source>
</evidence>
<organism evidence="8">
    <name type="scientific">Alectorobius mimon</name>
    <dbReference type="NCBI Taxonomy" id="360319"/>
    <lineage>
        <taxon>Eukaryota</taxon>
        <taxon>Metazoa</taxon>
        <taxon>Ecdysozoa</taxon>
        <taxon>Arthropoda</taxon>
        <taxon>Chelicerata</taxon>
        <taxon>Arachnida</taxon>
        <taxon>Acari</taxon>
        <taxon>Parasitiformes</taxon>
        <taxon>Ixodida</taxon>
        <taxon>Ixodoidea</taxon>
        <taxon>Argasidae</taxon>
        <taxon>Ornithodorinae</taxon>
        <taxon>Alectorobius</taxon>
    </lineage>
</organism>
<dbReference type="Pfam" id="PF00031">
    <property type="entry name" value="Cystatin"/>
    <property type="match status" value="1"/>
</dbReference>
<dbReference type="AlphaFoldDB" id="A0A147B717"/>
<proteinExistence type="inferred from homology"/>
<comment type="similarity">
    <text evidence="2">Belongs to the cystatin family.</text>
</comment>
<evidence type="ECO:0000256" key="1">
    <source>
        <dbReference type="ARBA" id="ARBA00004613"/>
    </source>
</evidence>
<accession>A0A147B717</accession>
<evidence type="ECO:0000256" key="6">
    <source>
        <dbReference type="ARBA" id="ARBA00022729"/>
    </source>
</evidence>
<keyword evidence="6" id="KW-0732">Signal</keyword>
<dbReference type="PANTHER" id="PTHR46186">
    <property type="entry name" value="CYSTATIN"/>
    <property type="match status" value="1"/>
</dbReference>
<feature type="domain" description="Cystatin" evidence="7">
    <location>
        <begin position="35"/>
        <end position="143"/>
    </location>
</feature>
<protein>
    <submittedName>
        <fullName evidence="8">Secreted cystatin</fullName>
    </submittedName>
</protein>
<keyword evidence="4" id="KW-0646">Protease inhibitor</keyword>
<evidence type="ECO:0000256" key="3">
    <source>
        <dbReference type="ARBA" id="ARBA00022525"/>
    </source>
</evidence>
<evidence type="ECO:0000259" key="7">
    <source>
        <dbReference type="SMART" id="SM00043"/>
    </source>
</evidence>
<dbReference type="EMBL" id="GEIB01001844">
    <property type="protein sequence ID" value="JAR86551.1"/>
    <property type="molecule type" value="Transcribed_RNA"/>
</dbReference>
<evidence type="ECO:0000256" key="2">
    <source>
        <dbReference type="ARBA" id="ARBA00009403"/>
    </source>
</evidence>
<dbReference type="SMART" id="SM00043">
    <property type="entry name" value="CY"/>
    <property type="match status" value="1"/>
</dbReference>
<evidence type="ECO:0000256" key="4">
    <source>
        <dbReference type="ARBA" id="ARBA00022690"/>
    </source>
</evidence>
<keyword evidence="3" id="KW-0964">Secreted</keyword>
<dbReference type="PANTHER" id="PTHR46186:SF2">
    <property type="entry name" value="CYSTATIN"/>
    <property type="match status" value="1"/>
</dbReference>